<evidence type="ECO:0000256" key="10">
    <source>
        <dbReference type="SAM" id="SignalP"/>
    </source>
</evidence>
<dbReference type="InterPro" id="IPR005829">
    <property type="entry name" value="Sugar_transporter_CS"/>
</dbReference>
<evidence type="ECO:0000313" key="12">
    <source>
        <dbReference type="EMBL" id="CAF0955119.1"/>
    </source>
</evidence>
<dbReference type="OrthoDB" id="4540492at2759"/>
<feature type="transmembrane region" description="Helical" evidence="9">
    <location>
        <begin position="528"/>
        <end position="546"/>
    </location>
</feature>
<keyword evidence="6 9" id="KW-0472">Membrane</keyword>
<evidence type="ECO:0000256" key="8">
    <source>
        <dbReference type="SAM" id="Coils"/>
    </source>
</evidence>
<dbReference type="FunFam" id="1.20.1250.20:FF:001511">
    <property type="entry name" value="Solute carrier family 2, facilitated glucose transporter member 5"/>
    <property type="match status" value="1"/>
</dbReference>
<comment type="similarity">
    <text evidence="7">Belongs to the major facilitator superfamily. Sugar transporter (TC 2.A.1.1) family.</text>
</comment>
<dbReference type="PROSITE" id="PS50850">
    <property type="entry name" value="MFS"/>
    <property type="match status" value="1"/>
</dbReference>
<dbReference type="InterPro" id="IPR020846">
    <property type="entry name" value="MFS_dom"/>
</dbReference>
<dbReference type="GO" id="GO:0005353">
    <property type="term" value="F:fructose transmembrane transporter activity"/>
    <property type="evidence" value="ECO:0007669"/>
    <property type="project" value="UniProtKB-ARBA"/>
</dbReference>
<keyword evidence="5 9" id="KW-1133">Transmembrane helix</keyword>
<evidence type="ECO:0000256" key="3">
    <source>
        <dbReference type="ARBA" id="ARBA00022475"/>
    </source>
</evidence>
<evidence type="ECO:0000256" key="2">
    <source>
        <dbReference type="ARBA" id="ARBA00022448"/>
    </source>
</evidence>
<feature type="transmembrane region" description="Helical" evidence="9">
    <location>
        <begin position="278"/>
        <end position="301"/>
    </location>
</feature>
<dbReference type="PANTHER" id="PTHR23503:SF8">
    <property type="entry name" value="FACILITATED GLUCOSE TRANSPORTER PROTEIN 1"/>
    <property type="match status" value="1"/>
</dbReference>
<dbReference type="SUPFAM" id="SSF103473">
    <property type="entry name" value="MFS general substrate transporter"/>
    <property type="match status" value="1"/>
</dbReference>
<dbReference type="Proteomes" id="UP000663879">
    <property type="component" value="Unassembled WGS sequence"/>
</dbReference>
<feature type="transmembrane region" description="Helical" evidence="9">
    <location>
        <begin position="402"/>
        <end position="425"/>
    </location>
</feature>
<reference evidence="12" key="1">
    <citation type="submission" date="2021-02" db="EMBL/GenBank/DDBJ databases">
        <authorList>
            <person name="Nowell W R."/>
        </authorList>
    </citation>
    <scope>NUCLEOTIDE SEQUENCE</scope>
    <source>
        <strain evidence="12">Ploen Becks lab</strain>
    </source>
</reference>
<feature type="transmembrane region" description="Helical" evidence="9">
    <location>
        <begin position="460"/>
        <end position="488"/>
    </location>
</feature>
<keyword evidence="10" id="KW-0732">Signal</keyword>
<dbReference type="InterPro" id="IPR003663">
    <property type="entry name" value="Sugar/inositol_transpt"/>
</dbReference>
<dbReference type="Gene3D" id="1.20.1250.20">
    <property type="entry name" value="MFS general substrate transporter like domains"/>
    <property type="match status" value="1"/>
</dbReference>
<organism evidence="12 13">
    <name type="scientific">Brachionus calyciflorus</name>
    <dbReference type="NCBI Taxonomy" id="104777"/>
    <lineage>
        <taxon>Eukaryota</taxon>
        <taxon>Metazoa</taxon>
        <taxon>Spiralia</taxon>
        <taxon>Gnathifera</taxon>
        <taxon>Rotifera</taxon>
        <taxon>Eurotatoria</taxon>
        <taxon>Monogononta</taxon>
        <taxon>Pseudotrocha</taxon>
        <taxon>Ploima</taxon>
        <taxon>Brachionidae</taxon>
        <taxon>Brachionus</taxon>
    </lineage>
</organism>
<dbReference type="InterPro" id="IPR045263">
    <property type="entry name" value="GLUT"/>
</dbReference>
<keyword evidence="2 7" id="KW-0813">Transport</keyword>
<feature type="signal peptide" evidence="10">
    <location>
        <begin position="1"/>
        <end position="16"/>
    </location>
</feature>
<feature type="coiled-coil region" evidence="8">
    <location>
        <begin position="48"/>
        <end position="82"/>
    </location>
</feature>
<sequence>KWTIALALCCFSVTLASFQFGYNISSLNSPSSIIKSFIKNETYLFENYNKKLSESKHIEETIKKLEDEYKTTKQNYKQITDDFDASQYSTDLETRNNIEKRKNETETFIQTKCQGCTIDEFFEKSAKEIADFKLQLEKLKPELIEEEKVTNKGTEFVWTILNSLFVVGGMLGAIGSKLVLDILGRKVGIIFHNFFSILASLLVYSSVYFSSPVLILISRFLFGLQGGLSCSLVPTYLAEISPDSLRGQTGVLHQLMITIGILVAQTLGFRQLLGTENLWHFLVAVPIIPALICSFSLLLFFPETPKALLLRNNDYDGAQKALQILRNTQNVKDELISMQAEMKNSGDQSESVSIAGLFKDSDLKWPLITSIVLQITQQLCGVNAIFFYSAAIFSDAGIQSEYIQYAIFTTGFVNVFVTIGCIPLIDRLGRRPLLLIPLVVMILNYILLVVFLTLKGNNVILSYLSIVCILIFIVCFAVGLGPIPFIYAAECFRQNARSSAMALCSLINWTSSFLLTLTFPFLQQLIQQYVFLIFTGIITISFLIILKKVPETKGKNVEEVLAKFRN</sequence>
<evidence type="ECO:0000256" key="7">
    <source>
        <dbReference type="RuleBase" id="RU003346"/>
    </source>
</evidence>
<feature type="chain" id="PRO_5032688791" description="Major facilitator superfamily (MFS) profile domain-containing protein" evidence="10">
    <location>
        <begin position="17"/>
        <end position="566"/>
    </location>
</feature>
<evidence type="ECO:0000256" key="9">
    <source>
        <dbReference type="SAM" id="Phobius"/>
    </source>
</evidence>
<dbReference type="GO" id="GO:0005886">
    <property type="term" value="C:plasma membrane"/>
    <property type="evidence" value="ECO:0007669"/>
    <property type="project" value="UniProtKB-SubCell"/>
</dbReference>
<comment type="subcellular location">
    <subcellularLocation>
        <location evidence="1">Cell membrane</location>
        <topology evidence="1">Multi-pass membrane protein</topology>
    </subcellularLocation>
</comment>
<keyword evidence="3" id="KW-1003">Cell membrane</keyword>
<evidence type="ECO:0000256" key="1">
    <source>
        <dbReference type="ARBA" id="ARBA00004651"/>
    </source>
</evidence>
<dbReference type="PRINTS" id="PR00171">
    <property type="entry name" value="SUGRTRNSPORT"/>
</dbReference>
<feature type="transmembrane region" description="Helical" evidence="9">
    <location>
        <begin position="367"/>
        <end position="390"/>
    </location>
</feature>
<dbReference type="EMBL" id="CAJNOC010002855">
    <property type="protein sequence ID" value="CAF0955119.1"/>
    <property type="molecule type" value="Genomic_DNA"/>
</dbReference>
<comment type="caution">
    <text evidence="12">The sequence shown here is derived from an EMBL/GenBank/DDBJ whole genome shotgun (WGS) entry which is preliminary data.</text>
</comment>
<keyword evidence="13" id="KW-1185">Reference proteome</keyword>
<dbReference type="Pfam" id="PF00083">
    <property type="entry name" value="Sugar_tr"/>
    <property type="match status" value="1"/>
</dbReference>
<evidence type="ECO:0000313" key="13">
    <source>
        <dbReference type="Proteomes" id="UP000663879"/>
    </source>
</evidence>
<name>A0A814D980_9BILA</name>
<feature type="transmembrane region" description="Helical" evidence="9">
    <location>
        <begin position="250"/>
        <end position="272"/>
    </location>
</feature>
<accession>A0A814D980</accession>
<gene>
    <name evidence="12" type="ORF">OXX778_LOCUS14153</name>
</gene>
<feature type="transmembrane region" description="Helical" evidence="9">
    <location>
        <begin position="187"/>
        <end position="207"/>
    </location>
</feature>
<evidence type="ECO:0000256" key="5">
    <source>
        <dbReference type="ARBA" id="ARBA00022989"/>
    </source>
</evidence>
<evidence type="ECO:0000256" key="6">
    <source>
        <dbReference type="ARBA" id="ARBA00023136"/>
    </source>
</evidence>
<dbReference type="InterPro" id="IPR036259">
    <property type="entry name" value="MFS_trans_sf"/>
</dbReference>
<dbReference type="PANTHER" id="PTHR23503">
    <property type="entry name" value="SOLUTE CARRIER FAMILY 2"/>
    <property type="match status" value="1"/>
</dbReference>
<dbReference type="InterPro" id="IPR005828">
    <property type="entry name" value="MFS_sugar_transport-like"/>
</dbReference>
<dbReference type="PROSITE" id="PS00217">
    <property type="entry name" value="SUGAR_TRANSPORT_2"/>
    <property type="match status" value="1"/>
</dbReference>
<feature type="transmembrane region" description="Helical" evidence="9">
    <location>
        <begin position="500"/>
        <end position="522"/>
    </location>
</feature>
<dbReference type="AlphaFoldDB" id="A0A814D980"/>
<feature type="domain" description="Major facilitator superfamily (MFS) profile" evidence="11">
    <location>
        <begin position="9"/>
        <end position="553"/>
    </location>
</feature>
<evidence type="ECO:0000256" key="4">
    <source>
        <dbReference type="ARBA" id="ARBA00022692"/>
    </source>
</evidence>
<evidence type="ECO:0000259" key="11">
    <source>
        <dbReference type="PROSITE" id="PS50850"/>
    </source>
</evidence>
<keyword evidence="4 9" id="KW-0812">Transmembrane</keyword>
<dbReference type="GO" id="GO:1990539">
    <property type="term" value="P:fructose import across plasma membrane"/>
    <property type="evidence" value="ECO:0007669"/>
    <property type="project" value="UniProtKB-ARBA"/>
</dbReference>
<protein>
    <recommendedName>
        <fullName evidence="11">Major facilitator superfamily (MFS) profile domain-containing protein</fullName>
    </recommendedName>
</protein>
<feature type="transmembrane region" description="Helical" evidence="9">
    <location>
        <begin position="156"/>
        <end position="175"/>
    </location>
</feature>
<dbReference type="NCBIfam" id="TIGR00879">
    <property type="entry name" value="SP"/>
    <property type="match status" value="1"/>
</dbReference>
<feature type="non-terminal residue" evidence="12">
    <location>
        <position position="1"/>
    </location>
</feature>
<feature type="transmembrane region" description="Helical" evidence="9">
    <location>
        <begin position="213"/>
        <end position="238"/>
    </location>
</feature>
<keyword evidence="8" id="KW-0175">Coiled coil</keyword>
<feature type="transmembrane region" description="Helical" evidence="9">
    <location>
        <begin position="432"/>
        <end position="454"/>
    </location>
</feature>
<proteinExistence type="inferred from homology"/>